<dbReference type="PIRSF" id="PIRSF009998">
    <property type="entry name" value="DLC7"/>
    <property type="match status" value="1"/>
</dbReference>
<name>A0A6P4E404_DRORH</name>
<gene>
    <name evidence="4" type="primary">LOC108040013</name>
    <name evidence="2" type="synonym">108040013</name>
</gene>
<dbReference type="Gene3D" id="3.30.450.30">
    <property type="entry name" value="Dynein light chain 2a, cytoplasmic"/>
    <property type="match status" value="1"/>
</dbReference>
<keyword evidence="1" id="KW-0493">Microtubule</keyword>
<dbReference type="GO" id="GO:0007018">
    <property type="term" value="P:microtubule-based movement"/>
    <property type="evidence" value="ECO:0007669"/>
    <property type="project" value="UniProtKB-UniRule"/>
</dbReference>
<reference evidence="4" key="2">
    <citation type="submission" date="2025-04" db="UniProtKB">
        <authorList>
            <consortium name="RefSeq"/>
        </authorList>
    </citation>
    <scope>IDENTIFICATION</scope>
</reference>
<dbReference type="GO" id="GO:0005874">
    <property type="term" value="C:microtubule"/>
    <property type="evidence" value="ECO:0007669"/>
    <property type="project" value="UniProtKB-UniRule"/>
</dbReference>
<dbReference type="GO" id="GO:0005737">
    <property type="term" value="C:cytoplasm"/>
    <property type="evidence" value="ECO:0007669"/>
    <property type="project" value="UniProtKB-UniRule"/>
</dbReference>
<dbReference type="InterPro" id="IPR016561">
    <property type="entry name" value="DYNLRB1/2"/>
</dbReference>
<dbReference type="GO" id="GO:0005868">
    <property type="term" value="C:cytoplasmic dynein complex"/>
    <property type="evidence" value="ECO:0007669"/>
    <property type="project" value="UniProtKB-UniRule"/>
</dbReference>
<evidence type="ECO:0000313" key="2">
    <source>
        <dbReference type="EnsemblMetazoa" id="XP_016972730.1"/>
    </source>
</evidence>
<dbReference type="OMA" id="TRKFEYM"/>
<evidence type="ECO:0000313" key="3">
    <source>
        <dbReference type="Proteomes" id="UP001652680"/>
    </source>
</evidence>
<evidence type="ECO:0000256" key="1">
    <source>
        <dbReference type="PIRNR" id="PIRNR009998"/>
    </source>
</evidence>
<sequence>MSKIYLKAMEEVVQRNTDNSNRITEQAQGFVVSENATDSLLHTSFDLTTAQGIVKHLHTSFLKLAQSCVRDLDPEDKLCFLRVKTRKHEFLVSPEECFTVTVVL</sequence>
<dbReference type="EnsemblMetazoa" id="XM_017117241.2">
    <property type="protein sequence ID" value="XP_016972730.1"/>
    <property type="gene ID" value="LOC108040013"/>
</dbReference>
<comment type="similarity">
    <text evidence="1">Belongs to the GAMAD family.</text>
</comment>
<keyword evidence="1" id="KW-0243">Dynein</keyword>
<dbReference type="RefSeq" id="XP_016972730.1">
    <property type="nucleotide sequence ID" value="XM_017117241.1"/>
</dbReference>
<evidence type="ECO:0000313" key="4">
    <source>
        <dbReference type="RefSeq" id="XP_016972730.1"/>
    </source>
</evidence>
<dbReference type="GeneID" id="108040013"/>
<comment type="subcellular location">
    <subcellularLocation>
        <location evidence="1">Cytoplasm</location>
        <location evidence="1">Cytoskeleton</location>
    </subcellularLocation>
</comment>
<dbReference type="GO" id="GO:0045505">
    <property type="term" value="F:dynein intermediate chain binding"/>
    <property type="evidence" value="ECO:0007669"/>
    <property type="project" value="UniProtKB-UniRule"/>
</dbReference>
<dbReference type="SUPFAM" id="SSF103196">
    <property type="entry name" value="Roadblock/LC7 domain"/>
    <property type="match status" value="1"/>
</dbReference>
<keyword evidence="1" id="KW-0813">Transport</keyword>
<keyword evidence="1" id="KW-0963">Cytoplasm</keyword>
<proteinExistence type="inferred from homology"/>
<accession>A0A6P4E404</accession>
<keyword evidence="1" id="KW-0206">Cytoskeleton</keyword>
<dbReference type="OrthoDB" id="9985637at2759"/>
<reference evidence="3" key="1">
    <citation type="journal article" date="2021" name="Elife">
        <title>Highly contiguous assemblies of 101 drosophilid genomes.</title>
        <authorList>
            <person name="Kim B.Y."/>
            <person name="Wang J.R."/>
            <person name="Miller D.E."/>
            <person name="Barmina O."/>
            <person name="Delaney E."/>
            <person name="Thompson A."/>
            <person name="Comeault A.A."/>
            <person name="Peede D."/>
            <person name="D'Agostino E.R."/>
            <person name="Pelaez J."/>
            <person name="Aguilar J.M."/>
            <person name="Haji D."/>
            <person name="Matsunaga T."/>
            <person name="Armstrong E.E."/>
            <person name="Zych M."/>
            <person name="Ogawa Y."/>
            <person name="Stamenkovic-Radak M."/>
            <person name="Jelic M."/>
            <person name="Veselinovic M.S."/>
            <person name="Tanaskovic M."/>
            <person name="Eric P."/>
            <person name="Gao J.J."/>
            <person name="Katoh T.K."/>
            <person name="Toda M.J."/>
            <person name="Watabe H."/>
            <person name="Watada M."/>
            <person name="Davis J.S."/>
            <person name="Moyle L.C."/>
            <person name="Manoli G."/>
            <person name="Bertolini E."/>
            <person name="Kostal V."/>
            <person name="Hawley R.S."/>
            <person name="Takahashi A."/>
            <person name="Jones C.D."/>
            <person name="Price D.K."/>
            <person name="Whiteman N."/>
            <person name="Kopp A."/>
            <person name="Matute D.R."/>
            <person name="Petrov D.A."/>
        </authorList>
    </citation>
    <scope>NUCLEOTIDE SEQUENCE [LARGE SCALE GENOMIC DNA]</scope>
</reference>
<dbReference type="FunFam" id="3.30.450.30:FF:000024">
    <property type="entry name" value="Dynein light chain roadblock"/>
    <property type="match status" value="1"/>
</dbReference>
<dbReference type="PANTHER" id="PTHR10779">
    <property type="entry name" value="DYNEIN LIGHT CHAIN ROADBLOCK"/>
    <property type="match status" value="1"/>
</dbReference>
<keyword evidence="3" id="KW-1185">Reference proteome</keyword>
<protein>
    <recommendedName>
        <fullName evidence="1">Dynein light chain roadblock</fullName>
    </recommendedName>
</protein>
<organism evidence="4">
    <name type="scientific">Drosophila rhopaloa</name>
    <name type="common">Fruit fly</name>
    <dbReference type="NCBI Taxonomy" id="1041015"/>
    <lineage>
        <taxon>Eukaryota</taxon>
        <taxon>Metazoa</taxon>
        <taxon>Ecdysozoa</taxon>
        <taxon>Arthropoda</taxon>
        <taxon>Hexapoda</taxon>
        <taxon>Insecta</taxon>
        <taxon>Pterygota</taxon>
        <taxon>Neoptera</taxon>
        <taxon>Endopterygota</taxon>
        <taxon>Diptera</taxon>
        <taxon>Brachycera</taxon>
        <taxon>Muscomorpha</taxon>
        <taxon>Ephydroidea</taxon>
        <taxon>Drosophilidae</taxon>
        <taxon>Drosophila</taxon>
        <taxon>Sophophora</taxon>
    </lineage>
</organism>
<keyword evidence="1" id="KW-0505">Motor protein</keyword>
<reference evidence="2" key="3">
    <citation type="submission" date="2025-05" db="UniProtKB">
        <authorList>
            <consortium name="EnsemblMetazoa"/>
        </authorList>
    </citation>
    <scope>IDENTIFICATION</scope>
</reference>
<dbReference type="AlphaFoldDB" id="A0A6P4E404"/>
<dbReference type="Proteomes" id="UP001652680">
    <property type="component" value="Unassembled WGS sequence"/>
</dbReference>